<evidence type="ECO:0000313" key="2">
    <source>
        <dbReference type="Proteomes" id="UP000767854"/>
    </source>
</evidence>
<name>A0ABS2MTH3_9FIRM</name>
<dbReference type="Proteomes" id="UP000767854">
    <property type="component" value="Unassembled WGS sequence"/>
</dbReference>
<gene>
    <name evidence="1" type="ORF">JOC49_002270</name>
</gene>
<dbReference type="EMBL" id="JAFBDT010000027">
    <property type="protein sequence ID" value="MBM7562709.1"/>
    <property type="molecule type" value="Genomic_DNA"/>
</dbReference>
<dbReference type="InterPro" id="IPR011990">
    <property type="entry name" value="TPR-like_helical_dom_sf"/>
</dbReference>
<organism evidence="1 2">
    <name type="scientific">Fusibacter tunisiensis</name>
    <dbReference type="NCBI Taxonomy" id="1008308"/>
    <lineage>
        <taxon>Bacteria</taxon>
        <taxon>Bacillati</taxon>
        <taxon>Bacillota</taxon>
        <taxon>Clostridia</taxon>
        <taxon>Eubacteriales</taxon>
        <taxon>Eubacteriales Family XII. Incertae Sedis</taxon>
        <taxon>Fusibacter</taxon>
    </lineage>
</organism>
<dbReference type="PANTHER" id="PTHR11102">
    <property type="entry name" value="SEL-1-LIKE PROTEIN"/>
    <property type="match status" value="1"/>
</dbReference>
<accession>A0ABS2MTH3</accession>
<evidence type="ECO:0000313" key="1">
    <source>
        <dbReference type="EMBL" id="MBM7562709.1"/>
    </source>
</evidence>
<proteinExistence type="predicted"/>
<dbReference type="SMART" id="SM00671">
    <property type="entry name" value="SEL1"/>
    <property type="match status" value="6"/>
</dbReference>
<dbReference type="InterPro" id="IPR006597">
    <property type="entry name" value="Sel1-like"/>
</dbReference>
<dbReference type="NCBIfam" id="NF041770">
    <property type="entry name" value="CFI_box_CTERM"/>
    <property type="match status" value="1"/>
</dbReference>
<protein>
    <submittedName>
        <fullName evidence="1">TPR repeat protein</fullName>
    </submittedName>
</protein>
<dbReference type="PANTHER" id="PTHR11102:SF160">
    <property type="entry name" value="ERAD-ASSOCIATED E3 UBIQUITIN-PROTEIN LIGASE COMPONENT HRD3"/>
    <property type="match status" value="1"/>
</dbReference>
<dbReference type="Pfam" id="PF08238">
    <property type="entry name" value="Sel1"/>
    <property type="match status" value="6"/>
</dbReference>
<keyword evidence="2" id="KW-1185">Reference proteome</keyword>
<reference evidence="1 2" key="1">
    <citation type="submission" date="2021-01" db="EMBL/GenBank/DDBJ databases">
        <title>Genomic Encyclopedia of Type Strains, Phase IV (KMG-IV): sequencing the most valuable type-strain genomes for metagenomic binning, comparative biology and taxonomic classification.</title>
        <authorList>
            <person name="Goeker M."/>
        </authorList>
    </citation>
    <scope>NUCLEOTIDE SEQUENCE [LARGE SCALE GENOMIC DNA]</scope>
    <source>
        <strain evidence="1 2">DSM 24436</strain>
    </source>
</reference>
<sequence length="1311" mass="152980">MLSQRNEFNKVLEALEIFSSSYSNNFQGNLEELKELYFKVGQEYIISVHQMDPKEFPEALITYELLGRIINEFCKKYLKDKFEDLISSEELFWWGRMQSRHNSQYLNFNYIMNEYGTEKLLSLSTFDEATKLYSSNEYKSRFKDDLQTIDLKQYVEYVMFCSKAFDIEIDRFLNYLGFNDSNDYDEFSIFGNEFDDSDNNHETYSVNNGNLSIYNLDNAYADQQIKRELELLDMHGLMYQIRNFDETYITSADSFLSRFYQDVQENFGEKNKTIFSSEIALNFMTLTEIGRTLKKYYVLTEYVLNIENEETLQNLRVHIDKQYSGDSEAHKAANFLEKIAASWEELYQEVDIFFENKKSLNANPLDQYEYINPDVCSAIVNRLIDGNIKIGKAEEDWYINIVRKIMNNFIEESETNQDYYDLFTYLRDMFVFYDYIEKFYTASFCVSQQTNINKLMSKEKNFDSIKYVLECYREDFEKIWISEEKKSKNLKLVDGVYYFTNLVVRFWMNLEQQGNNYLSLTGFHDDCLSLKFVRNGATTAGLIVALLFDYMADEKKHSKSNQLFKTDLMDSIETEEPMDALAQFDLGLCYENGDGVAQDYEEAVKWYKKAAEQGHVEAQFNLGLCHENGDGVNQDYEEAANWYRKAAEQGHSDAQNNLGALFVSGDGVAQDYEEAVKWYNKAAEQGHDIAQNNLGLCYALGDGVSQNYSKALRWFIKSVKKENADAQNNIGIACENGFGVVQDYTEAVKWYRKAAEQGHTEAQFNLGECYYNGTGVEQDCEEAIKWYRKAAEQGQEEAQAKLETHFASKDAEDKIILNNLEKASSIDVEEENNHKEYEVGLVGREGFRIGYSKILEMNQKTGELCSDREYLLKIIEIERAIGVIGFASSEIREDVDFILKALSLDINCIDEFSSTEVYKTEIVDYFNTQWKQHGNKLFDKLLRDESKTILSFFIDEKFRSLTYNDIELLFVGRSHKFFSDGGFWSLIYGKIKDDETLLNTCPFDRFGKWEKLYQLISHEGEGKRELLLLILKNDVANLKTLISNDSYRRGSIVKFIKNQDFDYLNQIKEICSNLDSINLIMKSFGIKEDFNGEFYLSNIEGYSERDISLLIKQGDLSLQLSDDELSNNYCNVYFKRMPVGLTIKLYITLEFVFGTLKLYDVEISEDNKFTDIQIDDIKWRADVSRLLILSNSYPKFYLNLIGDSKSISQLRDGLTGMKEEAKPIDIDESYQDTNPNCFVATAVFEDNNHYCVVRLRNFRDSILSKYWLGQKFIDWYYNNGELLADLLKDKNLAKNLIKIFIEIFVRFYDRF</sequence>
<dbReference type="RefSeq" id="WP_204665136.1">
    <property type="nucleotide sequence ID" value="NZ_JAFBDT010000027.1"/>
</dbReference>
<dbReference type="InterPro" id="IPR050767">
    <property type="entry name" value="Sel1_AlgK"/>
</dbReference>
<dbReference type="InterPro" id="IPR049886">
    <property type="entry name" value="CFI_box_CTERM_dom"/>
</dbReference>
<dbReference type="Gene3D" id="1.25.40.10">
    <property type="entry name" value="Tetratricopeptide repeat domain"/>
    <property type="match status" value="2"/>
</dbReference>
<comment type="caution">
    <text evidence="1">The sequence shown here is derived from an EMBL/GenBank/DDBJ whole genome shotgun (WGS) entry which is preliminary data.</text>
</comment>
<dbReference type="SUPFAM" id="SSF81901">
    <property type="entry name" value="HCP-like"/>
    <property type="match status" value="2"/>
</dbReference>